<protein>
    <submittedName>
        <fullName evidence="1">Uncharacterized protein</fullName>
    </submittedName>
</protein>
<dbReference type="EMBL" id="CADCWA010000105">
    <property type="protein sequence ID" value="CAA9519379.1"/>
    <property type="molecule type" value="Genomic_DNA"/>
</dbReference>
<sequence length="44" mass="4823">MRDKVDGIRQANRGVINFINFVPLAPRPLACSPMGNAGEWLSLP</sequence>
<dbReference type="AlphaFoldDB" id="A0A6J4TCZ8"/>
<evidence type="ECO:0000313" key="1">
    <source>
        <dbReference type="EMBL" id="CAA9519379.1"/>
    </source>
</evidence>
<proteinExistence type="predicted"/>
<name>A0A6J4TCZ8_9SPHN</name>
<accession>A0A6J4TCZ8</accession>
<reference evidence="1" key="1">
    <citation type="submission" date="2020-02" db="EMBL/GenBank/DDBJ databases">
        <authorList>
            <person name="Meier V. D."/>
        </authorList>
    </citation>
    <scope>NUCLEOTIDE SEQUENCE</scope>
    <source>
        <strain evidence="1">AVDCRST_MAG31</strain>
    </source>
</reference>
<gene>
    <name evidence="1" type="ORF">AVDCRST_MAG31-1480</name>
</gene>
<organism evidence="1">
    <name type="scientific">uncultured Sphingomonas sp</name>
    <dbReference type="NCBI Taxonomy" id="158754"/>
    <lineage>
        <taxon>Bacteria</taxon>
        <taxon>Pseudomonadati</taxon>
        <taxon>Pseudomonadota</taxon>
        <taxon>Alphaproteobacteria</taxon>
        <taxon>Sphingomonadales</taxon>
        <taxon>Sphingomonadaceae</taxon>
        <taxon>Sphingomonas</taxon>
        <taxon>environmental samples</taxon>
    </lineage>
</organism>